<evidence type="ECO:0000256" key="1">
    <source>
        <dbReference type="SAM" id="Coils"/>
    </source>
</evidence>
<keyword evidence="1" id="KW-0175">Coiled coil</keyword>
<reference evidence="2" key="2">
    <citation type="submission" date="2025-08" db="UniProtKB">
        <authorList>
            <consortium name="Ensembl"/>
        </authorList>
    </citation>
    <scope>IDENTIFICATION</scope>
</reference>
<dbReference type="Ensembl" id="ENSHHUT00000076194.1">
    <property type="protein sequence ID" value="ENSHHUP00000073766.1"/>
    <property type="gene ID" value="ENSHHUG00000043262.1"/>
</dbReference>
<name>A0A4W5Q944_9TELE</name>
<dbReference type="GeneTree" id="ENSGT00510000046732"/>
<organism evidence="2 3">
    <name type="scientific">Hucho hucho</name>
    <name type="common">huchen</name>
    <dbReference type="NCBI Taxonomy" id="62062"/>
    <lineage>
        <taxon>Eukaryota</taxon>
        <taxon>Metazoa</taxon>
        <taxon>Chordata</taxon>
        <taxon>Craniata</taxon>
        <taxon>Vertebrata</taxon>
        <taxon>Euteleostomi</taxon>
        <taxon>Actinopterygii</taxon>
        <taxon>Neopterygii</taxon>
        <taxon>Teleostei</taxon>
        <taxon>Protacanthopterygii</taxon>
        <taxon>Salmoniformes</taxon>
        <taxon>Salmonidae</taxon>
        <taxon>Salmoninae</taxon>
        <taxon>Hucho</taxon>
    </lineage>
</organism>
<reference evidence="2" key="3">
    <citation type="submission" date="2025-09" db="UniProtKB">
        <authorList>
            <consortium name="Ensembl"/>
        </authorList>
    </citation>
    <scope>IDENTIFICATION</scope>
</reference>
<feature type="coiled-coil region" evidence="1">
    <location>
        <begin position="64"/>
        <end position="94"/>
    </location>
</feature>
<dbReference type="GO" id="GO:0007274">
    <property type="term" value="P:neuromuscular synaptic transmission"/>
    <property type="evidence" value="ECO:0007669"/>
    <property type="project" value="TreeGrafter"/>
</dbReference>
<dbReference type="PANTHER" id="PTHR15735">
    <property type="entry name" value="FCH AND DOUBLE SH3 DOMAINS PROTEIN"/>
    <property type="match status" value="1"/>
</dbReference>
<sequence length="164" mass="18808">MQPPPRKVKVTQELKHTHAEQMSRLHIKHQTECDLLEDLRTFSQKKAAVERDYAQCIDQLMLVQAELQDSVKELAKTRKKYQETEAMAQAVRDKAEQDAKYEQYMQTYTLYVQSQPPPHPPTTALWKSEDQMGKKSGYISTKPIGGKGGAITVMLPIQYSDVQE</sequence>
<dbReference type="Gene3D" id="1.20.1270.60">
    <property type="entry name" value="Arfaptin homology (AH) domain/BAR domain"/>
    <property type="match status" value="1"/>
</dbReference>
<keyword evidence="3" id="KW-1185">Reference proteome</keyword>
<evidence type="ECO:0000313" key="3">
    <source>
        <dbReference type="Proteomes" id="UP000314982"/>
    </source>
</evidence>
<dbReference type="GO" id="GO:0055037">
    <property type="term" value="C:recycling endosome"/>
    <property type="evidence" value="ECO:0007669"/>
    <property type="project" value="TreeGrafter"/>
</dbReference>
<dbReference type="InterPro" id="IPR027267">
    <property type="entry name" value="AH/BAR_dom_sf"/>
</dbReference>
<accession>A0A4W5Q944</accession>
<protein>
    <submittedName>
        <fullName evidence="2">FCH and double SH3 domains 2</fullName>
    </submittedName>
</protein>
<evidence type="ECO:0000313" key="2">
    <source>
        <dbReference type="Ensembl" id="ENSHHUP00000073766.1"/>
    </source>
</evidence>
<dbReference type="PANTHER" id="PTHR15735:SF11">
    <property type="entry name" value="F-BAR AND DOUBLE SH3 DOMAINS PROTEIN 2"/>
    <property type="match status" value="1"/>
</dbReference>
<dbReference type="SUPFAM" id="SSF103657">
    <property type="entry name" value="BAR/IMD domain-like"/>
    <property type="match status" value="1"/>
</dbReference>
<dbReference type="GO" id="GO:0031594">
    <property type="term" value="C:neuromuscular junction"/>
    <property type="evidence" value="ECO:0007669"/>
    <property type="project" value="TreeGrafter"/>
</dbReference>
<dbReference type="GO" id="GO:0030833">
    <property type="term" value="P:regulation of actin filament polymerization"/>
    <property type="evidence" value="ECO:0007669"/>
    <property type="project" value="TreeGrafter"/>
</dbReference>
<dbReference type="AlphaFoldDB" id="A0A4W5Q944"/>
<reference evidence="3" key="1">
    <citation type="submission" date="2018-06" db="EMBL/GenBank/DDBJ databases">
        <title>Genome assembly of Danube salmon.</title>
        <authorList>
            <person name="Macqueen D.J."/>
            <person name="Gundappa M.K."/>
        </authorList>
    </citation>
    <scope>NUCLEOTIDE SEQUENCE [LARGE SCALE GENOMIC DNA]</scope>
</reference>
<proteinExistence type="predicted"/>
<dbReference type="Proteomes" id="UP000314982">
    <property type="component" value="Unassembled WGS sequence"/>
</dbReference>